<name>A0A9P5U6B0_9AGAR</name>
<proteinExistence type="predicted"/>
<evidence type="ECO:0000259" key="3">
    <source>
        <dbReference type="Pfam" id="PF20153"/>
    </source>
</evidence>
<keyword evidence="2" id="KW-0812">Transmembrane</keyword>
<dbReference type="Pfam" id="PF20153">
    <property type="entry name" value="DUF6535"/>
    <property type="match status" value="1"/>
</dbReference>
<feature type="transmembrane region" description="Helical" evidence="2">
    <location>
        <begin position="366"/>
        <end position="386"/>
    </location>
</feature>
<dbReference type="Proteomes" id="UP000772434">
    <property type="component" value="Unassembled WGS sequence"/>
</dbReference>
<evidence type="ECO:0000256" key="1">
    <source>
        <dbReference type="SAM" id="MobiDB-lite"/>
    </source>
</evidence>
<feature type="compositionally biased region" description="Basic and acidic residues" evidence="1">
    <location>
        <begin position="222"/>
        <end position="239"/>
    </location>
</feature>
<sequence>MSPVIDIWASLPLAEAQTNFSVNGGILVVGVILRELKDWVELSGSSAFLWISGRAGEDKSIIAQTIIKLLARDLEKRDKLSVFGVSKTAVAQAIGEAFVRTLKEWDKSTQERTRDNHFKAFAPPKDRGGFIGFLVQAWAKSHEHPFLKELEDYIQPFIIMGQQSSLSAALAQTNVASGSTTYGKPDFVEVEDEDFFSSHSTHILSATKHNSTFQTTELPMDNGRRGQNQDREGRNHRQGGDDYLACEANDRLSVIFILGTLLSGASGTLLASSLPPNPTAALKTALLALVEPQHNPLAIAISHAIWADVFWSLGLTLSLSSALLAVLARLWIHQCYLSPAQHFHVHFFHYTDHKMRVMEAIVATDLPLYIFFSLFLLMSGLVVFLWPLSKGVAIAIAVVGGGVIIRTCSINTSIQDVILLEIKTKNEVKQLLRDVWSKEHIQTYQL</sequence>
<feature type="transmembrane region" description="Helical" evidence="2">
    <location>
        <begin position="309"/>
        <end position="332"/>
    </location>
</feature>
<evidence type="ECO:0000256" key="2">
    <source>
        <dbReference type="SAM" id="Phobius"/>
    </source>
</evidence>
<organism evidence="4 5">
    <name type="scientific">Rhodocollybia butyracea</name>
    <dbReference type="NCBI Taxonomy" id="206335"/>
    <lineage>
        <taxon>Eukaryota</taxon>
        <taxon>Fungi</taxon>
        <taxon>Dikarya</taxon>
        <taxon>Basidiomycota</taxon>
        <taxon>Agaricomycotina</taxon>
        <taxon>Agaricomycetes</taxon>
        <taxon>Agaricomycetidae</taxon>
        <taxon>Agaricales</taxon>
        <taxon>Marasmiineae</taxon>
        <taxon>Omphalotaceae</taxon>
        <taxon>Rhodocollybia</taxon>
    </lineage>
</organism>
<feature type="region of interest" description="Disordered" evidence="1">
    <location>
        <begin position="214"/>
        <end position="239"/>
    </location>
</feature>
<keyword evidence="2" id="KW-0472">Membrane</keyword>
<dbReference type="InterPro" id="IPR045338">
    <property type="entry name" value="DUF6535"/>
</dbReference>
<feature type="transmembrane region" description="Helical" evidence="2">
    <location>
        <begin position="392"/>
        <end position="414"/>
    </location>
</feature>
<accession>A0A9P5U6B0</accession>
<keyword evidence="5" id="KW-1185">Reference proteome</keyword>
<keyword evidence="2" id="KW-1133">Transmembrane helix</keyword>
<evidence type="ECO:0000313" key="4">
    <source>
        <dbReference type="EMBL" id="KAF9067549.1"/>
    </source>
</evidence>
<dbReference type="EMBL" id="JADNRY010000071">
    <property type="protein sequence ID" value="KAF9067549.1"/>
    <property type="molecule type" value="Genomic_DNA"/>
</dbReference>
<gene>
    <name evidence="4" type="ORF">BDP27DRAFT_1364757</name>
</gene>
<evidence type="ECO:0000313" key="5">
    <source>
        <dbReference type="Proteomes" id="UP000772434"/>
    </source>
</evidence>
<dbReference type="AlphaFoldDB" id="A0A9P5U6B0"/>
<comment type="caution">
    <text evidence="4">The sequence shown here is derived from an EMBL/GenBank/DDBJ whole genome shotgun (WGS) entry which is preliminary data.</text>
</comment>
<reference evidence="4" key="1">
    <citation type="submission" date="2020-11" db="EMBL/GenBank/DDBJ databases">
        <authorList>
            <consortium name="DOE Joint Genome Institute"/>
            <person name="Ahrendt S."/>
            <person name="Riley R."/>
            <person name="Andreopoulos W."/>
            <person name="Labutti K."/>
            <person name="Pangilinan J."/>
            <person name="Ruiz-Duenas F.J."/>
            <person name="Barrasa J.M."/>
            <person name="Sanchez-Garcia M."/>
            <person name="Camarero S."/>
            <person name="Miyauchi S."/>
            <person name="Serrano A."/>
            <person name="Linde D."/>
            <person name="Babiker R."/>
            <person name="Drula E."/>
            <person name="Ayuso-Fernandez I."/>
            <person name="Pacheco R."/>
            <person name="Padilla G."/>
            <person name="Ferreira P."/>
            <person name="Barriuso J."/>
            <person name="Kellner H."/>
            <person name="Castanera R."/>
            <person name="Alfaro M."/>
            <person name="Ramirez L."/>
            <person name="Pisabarro A.G."/>
            <person name="Kuo A."/>
            <person name="Tritt A."/>
            <person name="Lipzen A."/>
            <person name="He G."/>
            <person name="Yan M."/>
            <person name="Ng V."/>
            <person name="Cullen D."/>
            <person name="Martin F."/>
            <person name="Rosso M.-N."/>
            <person name="Henrissat B."/>
            <person name="Hibbett D."/>
            <person name="Martinez A.T."/>
            <person name="Grigoriev I.V."/>
        </authorList>
    </citation>
    <scope>NUCLEOTIDE SEQUENCE</scope>
    <source>
        <strain evidence="4">AH 40177</strain>
    </source>
</reference>
<protein>
    <recommendedName>
        <fullName evidence="3">DUF6535 domain-containing protein</fullName>
    </recommendedName>
</protein>
<feature type="domain" description="DUF6535" evidence="3">
    <location>
        <begin position="242"/>
        <end position="387"/>
    </location>
</feature>